<evidence type="ECO:0000313" key="3">
    <source>
        <dbReference type="EMBL" id="GAM54267.1"/>
    </source>
</evidence>
<dbReference type="GO" id="GO:0016757">
    <property type="term" value="F:glycosyltransferase activity"/>
    <property type="evidence" value="ECO:0007669"/>
    <property type="project" value="UniProtKB-KW"/>
</dbReference>
<dbReference type="EMBL" id="BBSC01000007">
    <property type="protein sequence ID" value="GAM77119.1"/>
    <property type="molecule type" value="Genomic_DNA"/>
</dbReference>
<keyword evidence="4" id="KW-0328">Glycosyltransferase</keyword>
<proteinExistence type="predicted"/>
<accession>A0A0B8NPK1</accession>
<keyword evidence="1" id="KW-0819">tRNA processing</keyword>
<evidence type="ECO:0000256" key="1">
    <source>
        <dbReference type="ARBA" id="ARBA00022694"/>
    </source>
</evidence>
<reference evidence="5 6" key="3">
    <citation type="submission" date="2015-01" db="EMBL/GenBank/DDBJ databases">
        <authorList>
            <consortium name="NBRP consortium"/>
            <person name="Sawabe T."/>
            <person name="Meirelles P."/>
            <person name="Feng G."/>
            <person name="Sayaka M."/>
            <person name="Hattori M."/>
            <person name="Ohkuma M."/>
        </authorList>
    </citation>
    <scope>NUCLEOTIDE SEQUENCE [LARGE SCALE GENOMIC DNA]</scope>
    <source>
        <strain evidence="6">JCM 19231</strain>
        <strain evidence="5">JCM 19241</strain>
        <strain evidence="3">JCM19231</strain>
        <strain evidence="4">JCM19241</strain>
    </source>
</reference>
<dbReference type="NCBIfam" id="TIGR00449">
    <property type="entry name" value="tgt_general"/>
    <property type="match status" value="1"/>
</dbReference>
<dbReference type="EC" id="2.4.2.29" evidence="4"/>
<comment type="caution">
    <text evidence="4">The sequence shown here is derived from an EMBL/GenBank/DDBJ whole genome shotgun (WGS) entry which is preliminary data.</text>
</comment>
<dbReference type="Proteomes" id="UP000031666">
    <property type="component" value="Unassembled WGS sequence"/>
</dbReference>
<dbReference type="InterPro" id="IPR036511">
    <property type="entry name" value="TGT-like_sf"/>
</dbReference>
<dbReference type="SUPFAM" id="SSF51713">
    <property type="entry name" value="tRNA-guanine transglycosylase"/>
    <property type="match status" value="1"/>
</dbReference>
<dbReference type="EMBL" id="BBRZ01000002">
    <property type="protein sequence ID" value="GAM54267.1"/>
    <property type="molecule type" value="Genomic_DNA"/>
</dbReference>
<evidence type="ECO:0000313" key="6">
    <source>
        <dbReference type="Proteomes" id="UP000031671"/>
    </source>
</evidence>
<evidence type="ECO:0000313" key="4">
    <source>
        <dbReference type="EMBL" id="GAM77119.1"/>
    </source>
</evidence>
<dbReference type="GO" id="GO:0008616">
    <property type="term" value="P:tRNA queuosine(34) biosynthetic process"/>
    <property type="evidence" value="ECO:0007669"/>
    <property type="project" value="TreeGrafter"/>
</dbReference>
<feature type="domain" description="tRNA-guanine(15) transglycosylase-like" evidence="2">
    <location>
        <begin position="10"/>
        <end position="43"/>
    </location>
</feature>
<dbReference type="PANTHER" id="PTHR46499:SF1">
    <property type="entry name" value="QUEUINE TRNA-RIBOSYLTRANSFERASE"/>
    <property type="match status" value="1"/>
</dbReference>
<keyword evidence="6" id="KW-1185">Reference proteome</keyword>
<reference evidence="3 6" key="1">
    <citation type="submission" date="2015-01" db="EMBL/GenBank/DDBJ databases">
        <title>Vibrio sp. C1 JCM 19231 whole genome shotgun sequence.</title>
        <authorList>
            <person name="Sawabe T."/>
            <person name="Meirelles P."/>
            <person name="Feng G."/>
            <person name="Sayaka M."/>
            <person name="Hattori M."/>
            <person name="Ohkuma M."/>
        </authorList>
    </citation>
    <scope>NUCLEOTIDE SEQUENCE [LARGE SCALE GENOMIC DNA]</scope>
    <source>
        <strain evidence="6">JCM 19231</strain>
        <strain evidence="3">JCM19231</strain>
    </source>
</reference>
<evidence type="ECO:0000259" key="2">
    <source>
        <dbReference type="Pfam" id="PF01702"/>
    </source>
</evidence>
<evidence type="ECO:0000313" key="5">
    <source>
        <dbReference type="Proteomes" id="UP000031666"/>
    </source>
</evidence>
<keyword evidence="4" id="KW-0808">Transferase</keyword>
<name>A0A0B8QSA1_9VIBR</name>
<sequence length="45" mass="5034">MKFELKKTDGVARRGQLQFDRGSVETPAFMPVGTYGTVKGMTLKR</sequence>
<dbReference type="InterPro" id="IPR002616">
    <property type="entry name" value="tRNA_ribo_trans-like"/>
</dbReference>
<dbReference type="STRING" id="1481914.JCM19241_6015"/>
<dbReference type="PANTHER" id="PTHR46499">
    <property type="entry name" value="QUEUINE TRNA-RIBOSYLTRANSFERASE"/>
    <property type="match status" value="1"/>
</dbReference>
<reference evidence="4 5" key="2">
    <citation type="submission" date="2015-01" db="EMBL/GenBank/DDBJ databases">
        <title>Vibrio sp. C94 JCM 19241 whole genome shotgun sequence.</title>
        <authorList>
            <person name="Sawabe T."/>
            <person name="Meirelles P."/>
            <person name="Feng G."/>
            <person name="Sayaka M."/>
            <person name="Hattori M."/>
            <person name="Ohkuma M."/>
        </authorList>
    </citation>
    <scope>NUCLEOTIDE SEQUENCE [LARGE SCALE GENOMIC DNA]</scope>
    <source>
        <strain evidence="5">JCM 19241</strain>
        <strain evidence="4">JCM19241</strain>
    </source>
</reference>
<gene>
    <name evidence="3" type="ORF">JCM19231_259</name>
    <name evidence="4" type="ORF">JCM19241_6015</name>
</gene>
<dbReference type="Gene3D" id="3.20.20.105">
    <property type="entry name" value="Queuine tRNA-ribosyltransferase-like"/>
    <property type="match status" value="1"/>
</dbReference>
<dbReference type="Pfam" id="PF01702">
    <property type="entry name" value="TGT"/>
    <property type="match status" value="1"/>
</dbReference>
<organism evidence="4 5">
    <name type="scientific">Vibrio ishigakensis</name>
    <dbReference type="NCBI Taxonomy" id="1481914"/>
    <lineage>
        <taxon>Bacteria</taxon>
        <taxon>Pseudomonadati</taxon>
        <taxon>Pseudomonadota</taxon>
        <taxon>Gammaproteobacteria</taxon>
        <taxon>Vibrionales</taxon>
        <taxon>Vibrionaceae</taxon>
        <taxon>Vibrio</taxon>
    </lineage>
</organism>
<dbReference type="InterPro" id="IPR050076">
    <property type="entry name" value="ArchSynthase1/Queuine_TRR"/>
</dbReference>
<dbReference type="Proteomes" id="UP000031671">
    <property type="component" value="Unassembled WGS sequence"/>
</dbReference>
<accession>A0A0B8QSA1</accession>
<protein>
    <submittedName>
        <fullName evidence="4">tRNA-guanine transglycosylase</fullName>
        <ecNumber evidence="4">2.4.2.29</ecNumber>
    </submittedName>
</protein>
<dbReference type="AlphaFoldDB" id="A0A0B8QSA1"/>
<dbReference type="GO" id="GO:0005829">
    <property type="term" value="C:cytosol"/>
    <property type="evidence" value="ECO:0007669"/>
    <property type="project" value="TreeGrafter"/>
</dbReference>